<keyword evidence="2" id="KW-1185">Reference proteome</keyword>
<proteinExistence type="predicted"/>
<organism evidence="1 2">
    <name type="scientific">Streptomyces phage Yaboi</name>
    <dbReference type="NCBI Taxonomy" id="2301621"/>
    <lineage>
        <taxon>Viruses</taxon>
        <taxon>Duplodnaviria</taxon>
        <taxon>Heunggongvirae</taxon>
        <taxon>Uroviricota</taxon>
        <taxon>Caudoviricetes</taxon>
        <taxon>Stanwilliamsviridae</taxon>
        <taxon>Boydwoodruffvirinae</taxon>
        <taxon>Karimacvirus</taxon>
        <taxon>Karimacvirus yaboi</taxon>
        <taxon>Streptomyces virus Yaboi</taxon>
    </lineage>
</organism>
<reference evidence="1 2" key="1">
    <citation type="submission" date="2018-08" db="EMBL/GenBank/DDBJ databases">
        <authorList>
            <person name="Hogarty M.P."/>
            <person name="Sinkre R.A."/>
            <person name="Rubiano R."/>
            <person name="Harback M.R."/>
            <person name="Shaffer C.D."/>
            <person name="Weston-Hafer K.A."/>
            <person name="Russell D.A."/>
            <person name="Pope W.H."/>
            <person name="Jacobs-Sera D."/>
            <person name="Hendrix R.W."/>
            <person name="Hatfull G.F."/>
        </authorList>
    </citation>
    <scope>NUCLEOTIDE SEQUENCE [LARGE SCALE GENOMIC DNA]</scope>
</reference>
<dbReference type="KEGG" id="vg:55611538"/>
<sequence length="61" mass="7337">MAERFVKDLGEANNEEHAWDICVRLRQNMSKGAEKEFKRKNYVFKAHRIKGKWHACLFEKI</sequence>
<dbReference type="RefSeq" id="YP_009841282.1">
    <property type="nucleotide sequence ID" value="NC_048730.1"/>
</dbReference>
<protein>
    <submittedName>
        <fullName evidence="1">Uncharacterized protein</fullName>
    </submittedName>
</protein>
<name>A0A385UJ65_9CAUD</name>
<dbReference type="Proteomes" id="UP000271820">
    <property type="component" value="Segment"/>
</dbReference>
<evidence type="ECO:0000313" key="1">
    <source>
        <dbReference type="EMBL" id="AYB70983.1"/>
    </source>
</evidence>
<gene>
    <name evidence="1" type="primary">177</name>
    <name evidence="1" type="ORF">SEA_YABOI_177</name>
</gene>
<dbReference type="EMBL" id="MH727564">
    <property type="protein sequence ID" value="AYB70983.1"/>
    <property type="molecule type" value="Genomic_DNA"/>
</dbReference>
<evidence type="ECO:0000313" key="2">
    <source>
        <dbReference type="Proteomes" id="UP000271820"/>
    </source>
</evidence>
<accession>A0A385UJ65</accession>
<dbReference type="GeneID" id="55611538"/>